<accession>A0ABM5CHJ3</accession>
<keyword evidence="1" id="KW-1185">Reference proteome</keyword>
<reference evidence="2" key="1">
    <citation type="submission" date="2025-08" db="UniProtKB">
        <authorList>
            <consortium name="RefSeq"/>
        </authorList>
    </citation>
    <scope>IDENTIFICATION</scope>
</reference>
<proteinExistence type="predicted"/>
<gene>
    <name evidence="2" type="primary">LOC140690315</name>
</gene>
<dbReference type="RefSeq" id="XP_072808117.1">
    <property type="nucleotide sequence ID" value="XM_072952016.1"/>
</dbReference>
<organism evidence="1 2">
    <name type="scientific">Vicugna pacos</name>
    <name type="common">Alpaca</name>
    <name type="synonym">Lama pacos</name>
    <dbReference type="NCBI Taxonomy" id="30538"/>
    <lineage>
        <taxon>Eukaryota</taxon>
        <taxon>Metazoa</taxon>
        <taxon>Chordata</taxon>
        <taxon>Craniata</taxon>
        <taxon>Vertebrata</taxon>
        <taxon>Euteleostomi</taxon>
        <taxon>Mammalia</taxon>
        <taxon>Eutheria</taxon>
        <taxon>Laurasiatheria</taxon>
        <taxon>Artiodactyla</taxon>
        <taxon>Tylopoda</taxon>
        <taxon>Camelidae</taxon>
        <taxon>Vicugna</taxon>
    </lineage>
</organism>
<evidence type="ECO:0000313" key="1">
    <source>
        <dbReference type="Proteomes" id="UP001652581"/>
    </source>
</evidence>
<name>A0ABM5CHJ3_VICPA</name>
<protein>
    <submittedName>
        <fullName evidence="2">Trafficking protein particle complex subunit 9-like</fullName>
    </submittedName>
</protein>
<dbReference type="Proteomes" id="UP001652581">
    <property type="component" value="Chromosome 30"/>
</dbReference>
<sequence>MYAHSDCNFSTLACNMSIPDYVQCAEDHQTLPVVVQTMEIISEENFFCIYQLLTSVSHISPCGSQWTLCIPLQAPLCARESVERLPETLQGRGPCHHYRLSLCQGLGEAPRAEELYGTSIMTLSSLSLYCMWRKSSSRAPTLPSNLEDCRVVEKRIEEFTESLFILLNSKWLDGGPKNSGDKIPLPCIPFEKEDFMGLDTDSRYVLVTETLEFPYEL</sequence>
<evidence type="ECO:0000313" key="2">
    <source>
        <dbReference type="RefSeq" id="XP_072808117.1"/>
    </source>
</evidence>
<dbReference type="GeneID" id="140690315"/>